<dbReference type="GO" id="GO:0046961">
    <property type="term" value="F:proton-transporting ATPase activity, rotational mechanism"/>
    <property type="evidence" value="ECO:0007669"/>
    <property type="project" value="TreeGrafter"/>
</dbReference>
<dbReference type="InterPro" id="IPR055190">
    <property type="entry name" value="ATP-synt_VA_C"/>
</dbReference>
<evidence type="ECO:0000256" key="1">
    <source>
        <dbReference type="ARBA" id="ARBA00008936"/>
    </source>
</evidence>
<dbReference type="NCBIfam" id="NF003235">
    <property type="entry name" value="PRK04196.1"/>
    <property type="match status" value="1"/>
</dbReference>
<dbReference type="PANTHER" id="PTHR43389">
    <property type="entry name" value="V-TYPE PROTON ATPASE SUBUNIT B"/>
    <property type="match status" value="1"/>
</dbReference>
<reference evidence="12" key="1">
    <citation type="journal article" date="2020" name="ISME J.">
        <title>Gammaproteobacteria mediating utilization of methyl-, sulfur- and petroleum organic compounds in deep ocean hydrothermal plumes.</title>
        <authorList>
            <person name="Zhou Z."/>
            <person name="Liu Y."/>
            <person name="Pan J."/>
            <person name="Cron B.R."/>
            <person name="Toner B.M."/>
            <person name="Anantharaman K."/>
            <person name="Breier J.A."/>
            <person name="Dick G.J."/>
            <person name="Li M."/>
        </authorList>
    </citation>
    <scope>NUCLEOTIDE SEQUENCE</scope>
    <source>
        <strain evidence="12">SZUA-1435</strain>
    </source>
</reference>
<dbReference type="InterPro" id="IPR004100">
    <property type="entry name" value="ATPase_F1/V1/A1_a/bsu_N"/>
</dbReference>
<dbReference type="AlphaFoldDB" id="A0A832Z0T3"/>
<dbReference type="InterPro" id="IPR036121">
    <property type="entry name" value="ATPase_F1/V1/A1_a/bsu_N_sf"/>
</dbReference>
<evidence type="ECO:0000256" key="6">
    <source>
        <dbReference type="ARBA" id="ARBA00023136"/>
    </source>
</evidence>
<evidence type="ECO:0000256" key="5">
    <source>
        <dbReference type="ARBA" id="ARBA00023065"/>
    </source>
</evidence>
<dbReference type="PIRSF" id="PIRSF039114">
    <property type="entry name" value="V-ATPsynth_beta/V-ATPase_B"/>
    <property type="match status" value="1"/>
</dbReference>
<keyword evidence="2 8" id="KW-0813">Transport</keyword>
<keyword evidence="3 8" id="KW-1003">Cell membrane</keyword>
<evidence type="ECO:0000259" key="11">
    <source>
        <dbReference type="Pfam" id="PF22919"/>
    </source>
</evidence>
<dbReference type="GO" id="GO:0046933">
    <property type="term" value="F:proton-transporting ATP synthase activity, rotational mechanism"/>
    <property type="evidence" value="ECO:0007669"/>
    <property type="project" value="UniProtKB-UniRule"/>
</dbReference>
<dbReference type="CDD" id="cd18118">
    <property type="entry name" value="ATP-synt_V_A-type_beta_N"/>
    <property type="match status" value="1"/>
</dbReference>
<keyword evidence="5 8" id="KW-0406">Ion transport</keyword>
<proteinExistence type="inferred from homology"/>
<evidence type="ECO:0000256" key="7">
    <source>
        <dbReference type="ARBA" id="ARBA00023310"/>
    </source>
</evidence>
<dbReference type="HAMAP" id="MF_00310">
    <property type="entry name" value="ATP_synth_B_arch"/>
    <property type="match status" value="1"/>
</dbReference>
<accession>A0A832Z0T3</accession>
<comment type="similarity">
    <text evidence="1 8">Belongs to the ATPase alpha/beta chains family.</text>
</comment>
<dbReference type="GO" id="GO:0005886">
    <property type="term" value="C:plasma membrane"/>
    <property type="evidence" value="ECO:0007669"/>
    <property type="project" value="UniProtKB-SubCell"/>
</dbReference>
<protein>
    <recommendedName>
        <fullName evidence="8">A-type ATP synthase subunit B</fullName>
    </recommendedName>
</protein>
<evidence type="ECO:0000259" key="10">
    <source>
        <dbReference type="Pfam" id="PF02874"/>
    </source>
</evidence>
<sequence>MYVKETTSTYGARGALLFVKSLPGVRYNEIVEIDLGTETRVGQVIDVSKDVTVIQVFGGTSAIAQGKTVVRFRGETLKLPVSIDMLGRIFDGLGRPIDGGPPITPEDYLDIHGNPLNPAVRIPPSEPIETGISVIDALLTLVRGQKLPIFSGSGLPHNRVAMQIVRQAAVRGTEEKFAVVFGAIGVTHEEAMYFLNELRRMGALDRTIAFITTASAPTVEKLALPRVALTAAEFLAWKYDMHVLTILTDMTNYCEALRELSAAREEVPGRRGYPGYMYTDLATIYERAGRVEGKKGSMTIMPILTMPDDDITHPIPDLTGYITEGQIVLSRELWRKGIYPPVDVFLSLSRLMKEGIGPGKTREDHREVFSQLIAAYAEGQHIRELTMIVGTESLSERDRKYLEFADVFERRFINQGEYERRTFEETLDLAWEILSILPEEELRQIRDETIKKYHPKYRKRT</sequence>
<comment type="function">
    <text evidence="8">Component of the A-type ATP synthase that produces ATP from ADP in the presence of a proton gradient across the membrane. The B chain is a regulatory subunit.</text>
</comment>
<keyword evidence="6 8" id="KW-0472">Membrane</keyword>
<dbReference type="EMBL" id="DQTV01000128">
    <property type="protein sequence ID" value="HIP57677.1"/>
    <property type="molecule type" value="Genomic_DNA"/>
</dbReference>
<evidence type="ECO:0000259" key="9">
    <source>
        <dbReference type="Pfam" id="PF00006"/>
    </source>
</evidence>
<dbReference type="InterPro" id="IPR000194">
    <property type="entry name" value="ATPase_F1/V1/A1_a/bsu_nucl-bd"/>
</dbReference>
<dbReference type="InterPro" id="IPR027417">
    <property type="entry name" value="P-loop_NTPase"/>
</dbReference>
<comment type="subcellular location">
    <subcellularLocation>
        <location evidence="8">Cell membrane</location>
        <topology evidence="8">Peripheral membrane protein</topology>
    </subcellularLocation>
</comment>
<keyword evidence="4 8" id="KW-0375">Hydrogen ion transport</keyword>
<evidence type="ECO:0000256" key="3">
    <source>
        <dbReference type="ARBA" id="ARBA00022475"/>
    </source>
</evidence>
<dbReference type="Pfam" id="PF00006">
    <property type="entry name" value="ATP-synt_ab"/>
    <property type="match status" value="1"/>
</dbReference>
<dbReference type="CDD" id="cd01135">
    <property type="entry name" value="V_A-ATPase_B"/>
    <property type="match status" value="1"/>
</dbReference>
<evidence type="ECO:0000256" key="8">
    <source>
        <dbReference type="HAMAP-Rule" id="MF_00310"/>
    </source>
</evidence>
<dbReference type="GO" id="GO:0042777">
    <property type="term" value="P:proton motive force-driven plasma membrane ATP synthesis"/>
    <property type="evidence" value="ECO:0007669"/>
    <property type="project" value="UniProtKB-UniRule"/>
</dbReference>
<name>A0A832Z0T3_9CREN</name>
<evidence type="ECO:0000256" key="4">
    <source>
        <dbReference type="ARBA" id="ARBA00022781"/>
    </source>
</evidence>
<dbReference type="PANTHER" id="PTHR43389:SF4">
    <property type="entry name" value="V-TYPE PROTON ATPASE SUBUNIT B"/>
    <property type="match status" value="1"/>
</dbReference>
<dbReference type="SUPFAM" id="SSF52540">
    <property type="entry name" value="P-loop containing nucleoside triphosphate hydrolases"/>
    <property type="match status" value="1"/>
</dbReference>
<keyword evidence="7 8" id="KW-0066">ATP synthesis</keyword>
<dbReference type="Gene3D" id="3.40.50.12240">
    <property type="match status" value="1"/>
</dbReference>
<dbReference type="Proteomes" id="UP000605805">
    <property type="component" value="Unassembled WGS sequence"/>
</dbReference>
<comment type="caution">
    <text evidence="12">The sequence shown here is derived from an EMBL/GenBank/DDBJ whole genome shotgun (WGS) entry which is preliminary data.</text>
</comment>
<dbReference type="InterPro" id="IPR022879">
    <property type="entry name" value="V-ATPase_su_B/beta"/>
</dbReference>
<evidence type="ECO:0000256" key="2">
    <source>
        <dbReference type="ARBA" id="ARBA00022448"/>
    </source>
</evidence>
<dbReference type="CDD" id="cd18112">
    <property type="entry name" value="ATP-synt_V_A-type_beta_C"/>
    <property type="match status" value="1"/>
</dbReference>
<gene>
    <name evidence="8" type="primary">atpB</name>
    <name evidence="12" type="ORF">EYH02_06435</name>
</gene>
<organism evidence="12 13">
    <name type="scientific">Ignisphaera aggregans</name>
    <dbReference type="NCBI Taxonomy" id="334771"/>
    <lineage>
        <taxon>Archaea</taxon>
        <taxon>Thermoproteota</taxon>
        <taxon>Thermoprotei</taxon>
        <taxon>Desulfurococcales</taxon>
        <taxon>Desulfurococcaceae</taxon>
        <taxon>Ignisphaera</taxon>
    </lineage>
</organism>
<evidence type="ECO:0000313" key="12">
    <source>
        <dbReference type="EMBL" id="HIP57677.1"/>
    </source>
</evidence>
<evidence type="ECO:0000313" key="13">
    <source>
        <dbReference type="Proteomes" id="UP000605805"/>
    </source>
</evidence>
<dbReference type="SUPFAM" id="SSF50615">
    <property type="entry name" value="N-terminal domain of alpha and beta subunits of F1 ATP synthase"/>
    <property type="match status" value="1"/>
</dbReference>
<dbReference type="SUPFAM" id="SSF47917">
    <property type="entry name" value="C-terminal domain of alpha and beta subunits of F1 ATP synthase"/>
    <property type="match status" value="1"/>
</dbReference>
<comment type="subunit">
    <text evidence="8">Has multiple subunits with at least A(3), B(3), C, D, E, F, H, I and proteolipid K(x).</text>
</comment>
<feature type="domain" description="ATP synthase A/B type C-terminal" evidence="11">
    <location>
        <begin position="355"/>
        <end position="453"/>
    </location>
</feature>
<dbReference type="Pfam" id="PF22919">
    <property type="entry name" value="ATP-synt_VA_C"/>
    <property type="match status" value="1"/>
</dbReference>
<dbReference type="Pfam" id="PF02874">
    <property type="entry name" value="ATP-synt_ab_N"/>
    <property type="match status" value="1"/>
</dbReference>
<dbReference type="GO" id="GO:0005524">
    <property type="term" value="F:ATP binding"/>
    <property type="evidence" value="ECO:0007669"/>
    <property type="project" value="UniProtKB-UniRule"/>
</dbReference>
<feature type="domain" description="ATPase F1/V1/A1 complex alpha/beta subunit N-terminal" evidence="10">
    <location>
        <begin position="13"/>
        <end position="71"/>
    </location>
</feature>
<feature type="domain" description="ATPase F1/V1/A1 complex alpha/beta subunit nucleotide-binding" evidence="9">
    <location>
        <begin position="131"/>
        <end position="349"/>
    </location>
</feature>